<dbReference type="GO" id="GO:0003676">
    <property type="term" value="F:nucleic acid binding"/>
    <property type="evidence" value="ECO:0007669"/>
    <property type="project" value="InterPro"/>
</dbReference>
<dbReference type="PROSITE" id="PS00028">
    <property type="entry name" value="ZINC_FINGER_C2H2_1"/>
    <property type="match status" value="1"/>
</dbReference>
<feature type="non-terminal residue" evidence="1">
    <location>
        <position position="314"/>
    </location>
</feature>
<organism evidence="1 2">
    <name type="scientific">Opisthorchis viverrini</name>
    <name type="common">Southeast Asian liver fluke</name>
    <dbReference type="NCBI Taxonomy" id="6198"/>
    <lineage>
        <taxon>Eukaryota</taxon>
        <taxon>Metazoa</taxon>
        <taxon>Spiralia</taxon>
        <taxon>Lophotrochozoa</taxon>
        <taxon>Platyhelminthes</taxon>
        <taxon>Trematoda</taxon>
        <taxon>Digenea</taxon>
        <taxon>Opisthorchiida</taxon>
        <taxon>Opisthorchiata</taxon>
        <taxon>Opisthorchiidae</taxon>
        <taxon>Opisthorchis</taxon>
    </lineage>
</organism>
<reference evidence="1 2" key="1">
    <citation type="submission" date="2013-11" db="EMBL/GenBank/DDBJ databases">
        <title>Opisthorchis viverrini - life in the bile duct.</title>
        <authorList>
            <person name="Young N.D."/>
            <person name="Nagarajan N."/>
            <person name="Lin S.J."/>
            <person name="Korhonen P.K."/>
            <person name="Jex A.R."/>
            <person name="Hall R.S."/>
            <person name="Safavi-Hemami H."/>
            <person name="Kaewkong W."/>
            <person name="Bertrand D."/>
            <person name="Gao S."/>
            <person name="Seet Q."/>
            <person name="Wongkham S."/>
            <person name="Teh B.T."/>
            <person name="Wongkham C."/>
            <person name="Intapan P.M."/>
            <person name="Maleewong W."/>
            <person name="Yang X."/>
            <person name="Hu M."/>
            <person name="Wang Z."/>
            <person name="Hofmann A."/>
            <person name="Sternberg P.W."/>
            <person name="Tan P."/>
            <person name="Wang J."/>
            <person name="Gasser R.B."/>
        </authorList>
    </citation>
    <scope>NUCLEOTIDE SEQUENCE [LARGE SCALE GENOMIC DNA]</scope>
</reference>
<dbReference type="SUPFAM" id="SSF57667">
    <property type="entry name" value="beta-beta-alpha zinc fingers"/>
    <property type="match status" value="1"/>
</dbReference>
<dbReference type="OrthoDB" id="434647at2759"/>
<dbReference type="EMBL" id="KL596718">
    <property type="protein sequence ID" value="KER27645.1"/>
    <property type="molecule type" value="Genomic_DNA"/>
</dbReference>
<evidence type="ECO:0000313" key="1">
    <source>
        <dbReference type="EMBL" id="KER27645.1"/>
    </source>
</evidence>
<dbReference type="Pfam" id="PF12874">
    <property type="entry name" value="zf-met"/>
    <property type="match status" value="1"/>
</dbReference>
<dbReference type="InterPro" id="IPR003604">
    <property type="entry name" value="Matrin/U1-like-C_Znf_C2H2"/>
</dbReference>
<protein>
    <submittedName>
        <fullName evidence="1">Uncharacterized protein</fullName>
    </submittedName>
</protein>
<dbReference type="KEGG" id="ovi:T265_13760"/>
<dbReference type="GO" id="GO:0008270">
    <property type="term" value="F:zinc ion binding"/>
    <property type="evidence" value="ECO:0007669"/>
    <property type="project" value="InterPro"/>
</dbReference>
<dbReference type="SMART" id="SM00451">
    <property type="entry name" value="ZnF_U1"/>
    <property type="match status" value="1"/>
</dbReference>
<dbReference type="InterPro" id="IPR036236">
    <property type="entry name" value="Znf_C2H2_sf"/>
</dbReference>
<proteinExistence type="predicted"/>
<gene>
    <name evidence="1" type="ORF">T265_13760</name>
</gene>
<dbReference type="RefSeq" id="XP_009168641.1">
    <property type="nucleotide sequence ID" value="XM_009170377.1"/>
</dbReference>
<keyword evidence="2" id="KW-1185">Reference proteome</keyword>
<evidence type="ECO:0000313" key="2">
    <source>
        <dbReference type="Proteomes" id="UP000054324"/>
    </source>
</evidence>
<dbReference type="Gene3D" id="3.30.160.60">
    <property type="entry name" value="Classic Zinc Finger"/>
    <property type="match status" value="1"/>
</dbReference>
<name>A0A074ZWC8_OPIVI</name>
<dbReference type="Proteomes" id="UP000054324">
    <property type="component" value="Unassembled WGS sequence"/>
</dbReference>
<dbReference type="GeneID" id="20327927"/>
<dbReference type="CTD" id="20327927"/>
<sequence>MTSSQLPQSVDGSVDFNDKHPMDLSARITQPTLVPGPQTFLAPFIAEQDNQPGPQSENDHTMTAERSSSNQRSDVIEVDRIGYYFCEICKKRLNSLISLRQHESGKRHQKALTTSVAMSPASSFGEDSVSSSNNRHSPTRYPLKGRTNLVDTLGLEPPFFAERSPTKNLLPHSRQNTNVPDQITPLGSAVMDCCEKKLENDIPPRIDPEPITVSSRSSMCGLKVRDVLKRVCLTQMISLLSDQTGTPLPVSNSLEDEQILLQTLTSLCNCTLSNRSSNNYFDETLVESRFLSPNQLARDFLLLSWCQQLAMLDR</sequence>
<dbReference type="InterPro" id="IPR013087">
    <property type="entry name" value="Znf_C2H2_type"/>
</dbReference>
<accession>A0A074ZWC8</accession>
<dbReference type="AlphaFoldDB" id="A0A074ZWC8"/>